<name>A0A7D4BBI0_9BACT</name>
<evidence type="ECO:0000313" key="2">
    <source>
        <dbReference type="Proteomes" id="UP000500961"/>
    </source>
</evidence>
<accession>A0A7D4BBI0</accession>
<reference evidence="1 2" key="1">
    <citation type="submission" date="2019-07" db="EMBL/GenBank/DDBJ databases">
        <title>Thalassofilum flectens gen. nov., sp. nov., a novel moderate thermophilic anaerobe from a shallow sea hot spring in Kunashir Island (Russia), representing a new family in the order Bacteroidales, and proposal of Thalassofilacea fam. nov.</title>
        <authorList>
            <person name="Kochetkova T.V."/>
            <person name="Podosokorskaya O.A."/>
            <person name="Novikov A."/>
            <person name="Elcheninov A.G."/>
            <person name="Toshchakov S.V."/>
            <person name="Kublanov I.V."/>
        </authorList>
    </citation>
    <scope>NUCLEOTIDE SEQUENCE [LARGE SCALE GENOMIC DNA]</scope>
    <source>
        <strain evidence="1 2">38-H</strain>
    </source>
</reference>
<proteinExistence type="predicted"/>
<sequence length="88" mass="10218">MDWWAVTERPGVLPMSRVLTINKMNSKFESLEDNMFKNEQIDKEQMSKVVGGQIGLTAKYRNTYVYQNGDHIVITDDNSKIEICEGWM</sequence>
<protein>
    <submittedName>
        <fullName evidence="1">Uncharacterized protein</fullName>
    </submittedName>
</protein>
<keyword evidence="2" id="KW-1185">Reference proteome</keyword>
<gene>
    <name evidence="1" type="ORF">FHG85_07225</name>
</gene>
<dbReference type="EMBL" id="CP041345">
    <property type="protein sequence ID" value="QKG80060.1"/>
    <property type="molecule type" value="Genomic_DNA"/>
</dbReference>
<organism evidence="1 2">
    <name type="scientific">Tenuifilum thalassicum</name>
    <dbReference type="NCBI Taxonomy" id="2590900"/>
    <lineage>
        <taxon>Bacteria</taxon>
        <taxon>Pseudomonadati</taxon>
        <taxon>Bacteroidota</taxon>
        <taxon>Bacteroidia</taxon>
        <taxon>Bacteroidales</taxon>
        <taxon>Tenuifilaceae</taxon>
        <taxon>Tenuifilum</taxon>
    </lineage>
</organism>
<dbReference type="KEGG" id="ttz:FHG85_07225"/>
<dbReference type="RefSeq" id="WP_173074437.1">
    <property type="nucleotide sequence ID" value="NZ_CP041345.1"/>
</dbReference>
<dbReference type="AlphaFoldDB" id="A0A7D4BBI0"/>
<evidence type="ECO:0000313" key="1">
    <source>
        <dbReference type="EMBL" id="QKG80060.1"/>
    </source>
</evidence>
<dbReference type="Proteomes" id="UP000500961">
    <property type="component" value="Chromosome"/>
</dbReference>